<comment type="caution">
    <text evidence="2">The sequence shown here is derived from an EMBL/GenBank/DDBJ whole genome shotgun (WGS) entry which is preliminary data.</text>
</comment>
<proteinExistence type="predicted"/>
<keyword evidence="3" id="KW-1185">Reference proteome</keyword>
<reference evidence="2" key="2">
    <citation type="submission" date="2023-06" db="EMBL/GenBank/DDBJ databases">
        <authorList>
            <consortium name="Lawrence Berkeley National Laboratory"/>
            <person name="Haridas S."/>
            <person name="Hensen N."/>
            <person name="Bonometti L."/>
            <person name="Westerberg I."/>
            <person name="Brannstrom I.O."/>
            <person name="Guillou S."/>
            <person name="Cros-Aarteil S."/>
            <person name="Calhoun S."/>
            <person name="Kuo A."/>
            <person name="Mondo S."/>
            <person name="Pangilinan J."/>
            <person name="Riley R."/>
            <person name="Labutti K."/>
            <person name="Andreopoulos B."/>
            <person name="Lipzen A."/>
            <person name="Chen C."/>
            <person name="Yanf M."/>
            <person name="Daum C."/>
            <person name="Ng V."/>
            <person name="Clum A."/>
            <person name="Steindorff A."/>
            <person name="Ohm R."/>
            <person name="Martin F."/>
            <person name="Silar P."/>
            <person name="Natvig D."/>
            <person name="Lalanne C."/>
            <person name="Gautier V."/>
            <person name="Ament-Velasquez S.L."/>
            <person name="Kruys A."/>
            <person name="Hutchinson M.I."/>
            <person name="Powell A.J."/>
            <person name="Barry K."/>
            <person name="Miller A.N."/>
            <person name="Grigoriev I.V."/>
            <person name="Debuchy R."/>
            <person name="Gladieux P."/>
            <person name="Thoren M.H."/>
            <person name="Johannesson H."/>
        </authorList>
    </citation>
    <scope>NUCLEOTIDE SEQUENCE</scope>
    <source>
        <strain evidence="2">CBS 314.62</strain>
    </source>
</reference>
<evidence type="ECO:0000313" key="2">
    <source>
        <dbReference type="EMBL" id="KAK3690352.1"/>
    </source>
</evidence>
<name>A0AAE0XDI3_9PEZI</name>
<dbReference type="EMBL" id="JAULSO010000002">
    <property type="protein sequence ID" value="KAK3690352.1"/>
    <property type="molecule type" value="Genomic_DNA"/>
</dbReference>
<accession>A0AAE0XDI3</accession>
<protein>
    <recommendedName>
        <fullName evidence="4">Secreted protein</fullName>
    </recommendedName>
</protein>
<organism evidence="2 3">
    <name type="scientific">Podospora appendiculata</name>
    <dbReference type="NCBI Taxonomy" id="314037"/>
    <lineage>
        <taxon>Eukaryota</taxon>
        <taxon>Fungi</taxon>
        <taxon>Dikarya</taxon>
        <taxon>Ascomycota</taxon>
        <taxon>Pezizomycotina</taxon>
        <taxon>Sordariomycetes</taxon>
        <taxon>Sordariomycetidae</taxon>
        <taxon>Sordariales</taxon>
        <taxon>Podosporaceae</taxon>
        <taxon>Podospora</taxon>
    </lineage>
</organism>
<feature type="signal peptide" evidence="1">
    <location>
        <begin position="1"/>
        <end position="24"/>
    </location>
</feature>
<keyword evidence="1" id="KW-0732">Signal</keyword>
<evidence type="ECO:0000313" key="3">
    <source>
        <dbReference type="Proteomes" id="UP001270362"/>
    </source>
</evidence>
<evidence type="ECO:0008006" key="4">
    <source>
        <dbReference type="Google" id="ProtNLM"/>
    </source>
</evidence>
<feature type="chain" id="PRO_5042202364" description="Secreted protein" evidence="1">
    <location>
        <begin position="25"/>
        <end position="217"/>
    </location>
</feature>
<evidence type="ECO:0000256" key="1">
    <source>
        <dbReference type="SAM" id="SignalP"/>
    </source>
</evidence>
<dbReference type="AlphaFoldDB" id="A0AAE0XDI3"/>
<reference evidence="2" key="1">
    <citation type="journal article" date="2023" name="Mol. Phylogenet. Evol.">
        <title>Genome-scale phylogeny and comparative genomics of the fungal order Sordariales.</title>
        <authorList>
            <person name="Hensen N."/>
            <person name="Bonometti L."/>
            <person name="Westerberg I."/>
            <person name="Brannstrom I.O."/>
            <person name="Guillou S."/>
            <person name="Cros-Aarteil S."/>
            <person name="Calhoun S."/>
            <person name="Haridas S."/>
            <person name="Kuo A."/>
            <person name="Mondo S."/>
            <person name="Pangilinan J."/>
            <person name="Riley R."/>
            <person name="LaButti K."/>
            <person name="Andreopoulos B."/>
            <person name="Lipzen A."/>
            <person name="Chen C."/>
            <person name="Yan M."/>
            <person name="Daum C."/>
            <person name="Ng V."/>
            <person name="Clum A."/>
            <person name="Steindorff A."/>
            <person name="Ohm R.A."/>
            <person name="Martin F."/>
            <person name="Silar P."/>
            <person name="Natvig D.O."/>
            <person name="Lalanne C."/>
            <person name="Gautier V."/>
            <person name="Ament-Velasquez S.L."/>
            <person name="Kruys A."/>
            <person name="Hutchinson M.I."/>
            <person name="Powell A.J."/>
            <person name="Barry K."/>
            <person name="Miller A.N."/>
            <person name="Grigoriev I.V."/>
            <person name="Debuchy R."/>
            <person name="Gladieux P."/>
            <person name="Hiltunen Thoren M."/>
            <person name="Johannesson H."/>
        </authorList>
    </citation>
    <scope>NUCLEOTIDE SEQUENCE</scope>
    <source>
        <strain evidence="2">CBS 314.62</strain>
    </source>
</reference>
<dbReference type="Proteomes" id="UP001270362">
    <property type="component" value="Unassembled WGS sequence"/>
</dbReference>
<gene>
    <name evidence="2" type="ORF">B0T22DRAFT_463440</name>
</gene>
<sequence>MPNSFLSLSWCSALFCAMDSSADAAFVSSPDGCSGLDELPESEVATCMCFNGVGCLGLLDDSFKVAARLASGDSIGDSTCLTGRLEWRDGGVPGVLPTTVSVVAGPEASTSSLTGPGERLCSCSFSFPLPFRLPPAADASAILSTSGERLAILRVFVLKGTAAEVEGRDLPVEGLDGSVGELGGATAGLEFRFGARAMIGFRCVARLTTRKNNSRLS</sequence>